<dbReference type="Pfam" id="PF20168">
    <property type="entry name" value="PDS5"/>
    <property type="match status" value="1"/>
</dbReference>
<dbReference type="AlphaFoldDB" id="A0A251VCM5"/>
<keyword evidence="3" id="KW-0234">DNA repair</keyword>
<evidence type="ECO:0000256" key="3">
    <source>
        <dbReference type="ARBA" id="ARBA00023204"/>
    </source>
</evidence>
<evidence type="ECO:0000256" key="2">
    <source>
        <dbReference type="ARBA" id="ARBA00022763"/>
    </source>
</evidence>
<dbReference type="GO" id="GO:0006281">
    <property type="term" value="P:DNA repair"/>
    <property type="evidence" value="ECO:0007669"/>
    <property type="project" value="UniProtKB-KW"/>
</dbReference>
<keyword evidence="4" id="KW-0539">Nucleus</keyword>
<reference evidence="7" key="2">
    <citation type="submission" date="2017-02" db="EMBL/GenBank/DDBJ databases">
        <title>Sunflower complete genome.</title>
        <authorList>
            <person name="Langlade N."/>
            <person name="Munos S."/>
        </authorList>
    </citation>
    <scope>NUCLEOTIDE SEQUENCE [LARGE SCALE GENOMIC DNA]</scope>
    <source>
        <tissue evidence="7">Leaves</tissue>
    </source>
</reference>
<proteinExistence type="predicted"/>
<dbReference type="EMBL" id="CM007891">
    <property type="protein sequence ID" value="OTG33358.1"/>
    <property type="molecule type" value="Genomic_DNA"/>
</dbReference>
<accession>A0A251VCM5</accession>
<protein>
    <submittedName>
        <fullName evidence="7">Putative phospholipase-like protein</fullName>
    </submittedName>
    <submittedName>
        <fullName evidence="6">Sister chromatid cohesion protein Pds5</fullName>
    </submittedName>
</protein>
<comment type="subcellular location">
    <subcellularLocation>
        <location evidence="1">Nucleus</location>
    </subcellularLocation>
</comment>
<name>A0A251VCM5_HELAN</name>
<reference evidence="6 8" key="1">
    <citation type="journal article" date="2017" name="Nature">
        <title>The sunflower genome provides insights into oil metabolism, flowering and Asterid evolution.</title>
        <authorList>
            <person name="Badouin H."/>
            <person name="Gouzy J."/>
            <person name="Grassa C.J."/>
            <person name="Murat F."/>
            <person name="Staton S.E."/>
            <person name="Cottret L."/>
            <person name="Lelandais-Briere C."/>
            <person name="Owens G.L."/>
            <person name="Carrere S."/>
            <person name="Mayjonade B."/>
            <person name="Legrand L."/>
            <person name="Gill N."/>
            <person name="Kane N.C."/>
            <person name="Bowers J.E."/>
            <person name="Hubner S."/>
            <person name="Bellec A."/>
            <person name="Berard A."/>
            <person name="Berges H."/>
            <person name="Blanchet N."/>
            <person name="Boniface M.C."/>
            <person name="Brunel D."/>
            <person name="Catrice O."/>
            <person name="Chaidir N."/>
            <person name="Claudel C."/>
            <person name="Donnadieu C."/>
            <person name="Faraut T."/>
            <person name="Fievet G."/>
            <person name="Helmstetter N."/>
            <person name="King M."/>
            <person name="Knapp S.J."/>
            <person name="Lai Z."/>
            <person name="Le Paslier M.C."/>
            <person name="Lippi Y."/>
            <person name="Lorenzon L."/>
            <person name="Mandel J.R."/>
            <person name="Marage G."/>
            <person name="Marchand G."/>
            <person name="Marquand E."/>
            <person name="Bret-Mestries E."/>
            <person name="Morien E."/>
            <person name="Nambeesan S."/>
            <person name="Nguyen T."/>
            <person name="Pegot-Espagnet P."/>
            <person name="Pouilly N."/>
            <person name="Raftis F."/>
            <person name="Sallet E."/>
            <person name="Schiex T."/>
            <person name="Thomas J."/>
            <person name="Vandecasteele C."/>
            <person name="Vares D."/>
            <person name="Vear F."/>
            <person name="Vautrin S."/>
            <person name="Crespi M."/>
            <person name="Mangin B."/>
            <person name="Burke J.M."/>
            <person name="Salse J."/>
            <person name="Munos S."/>
            <person name="Vincourt P."/>
            <person name="Rieseberg L.H."/>
            <person name="Langlade N.B."/>
        </authorList>
    </citation>
    <scope>NUCLEOTIDE SEQUENCE [LARGE SCALE GENOMIC DNA]</scope>
    <source>
        <strain evidence="8">cv. SF193</strain>
        <tissue evidence="6">Leaves</tissue>
    </source>
</reference>
<evidence type="ECO:0000313" key="6">
    <source>
        <dbReference type="EMBL" id="KAF5817072.1"/>
    </source>
</evidence>
<evidence type="ECO:0000256" key="5">
    <source>
        <dbReference type="SAM" id="MobiDB-lite"/>
    </source>
</evidence>
<dbReference type="OrthoDB" id="200660at2759"/>
<dbReference type="PANTHER" id="PTHR12663:SF63">
    <property type="entry name" value="PHOSPHOLIPASE-LIKE PROTEIN-RELATED"/>
    <property type="match status" value="1"/>
</dbReference>
<feature type="region of interest" description="Disordered" evidence="5">
    <location>
        <begin position="285"/>
        <end position="324"/>
    </location>
</feature>
<organism evidence="7 8">
    <name type="scientific">Helianthus annuus</name>
    <name type="common">Common sunflower</name>
    <dbReference type="NCBI Taxonomy" id="4232"/>
    <lineage>
        <taxon>Eukaryota</taxon>
        <taxon>Viridiplantae</taxon>
        <taxon>Streptophyta</taxon>
        <taxon>Embryophyta</taxon>
        <taxon>Tracheophyta</taxon>
        <taxon>Spermatophyta</taxon>
        <taxon>Magnoliopsida</taxon>
        <taxon>eudicotyledons</taxon>
        <taxon>Gunneridae</taxon>
        <taxon>Pentapetalae</taxon>
        <taxon>asterids</taxon>
        <taxon>campanulids</taxon>
        <taxon>Asterales</taxon>
        <taxon>Asteraceae</taxon>
        <taxon>Asteroideae</taxon>
        <taxon>Heliantheae alliance</taxon>
        <taxon>Heliantheae</taxon>
        <taxon>Helianthus</taxon>
    </lineage>
</organism>
<evidence type="ECO:0000256" key="1">
    <source>
        <dbReference type="ARBA" id="ARBA00004123"/>
    </source>
</evidence>
<dbReference type="EMBL" id="MNCJ02000317">
    <property type="protein sequence ID" value="KAF5817072.1"/>
    <property type="molecule type" value="Genomic_DNA"/>
</dbReference>
<dbReference type="InterPro" id="IPR007942">
    <property type="entry name" value="PLipase-like"/>
</dbReference>
<dbReference type="GO" id="GO:0140670">
    <property type="term" value="F:cohesin unloader activity"/>
    <property type="evidence" value="ECO:0000318"/>
    <property type="project" value="GO_Central"/>
</dbReference>
<dbReference type="STRING" id="4232.A0A251VCM5"/>
<evidence type="ECO:0000313" key="8">
    <source>
        <dbReference type="Proteomes" id="UP000215914"/>
    </source>
</evidence>
<dbReference type="Proteomes" id="UP000215914">
    <property type="component" value="Chromosome 2"/>
</dbReference>
<evidence type="ECO:0000256" key="4">
    <source>
        <dbReference type="ARBA" id="ARBA00023242"/>
    </source>
</evidence>
<dbReference type="CDD" id="cd20404">
    <property type="entry name" value="Tudor_Agenet_AtEML-like"/>
    <property type="match status" value="1"/>
</dbReference>
<dbReference type="InParanoid" id="A0A251VCM5"/>
<reference evidence="6" key="3">
    <citation type="submission" date="2020-06" db="EMBL/GenBank/DDBJ databases">
        <title>Helianthus annuus Genome sequencing and assembly Release 2.</title>
        <authorList>
            <person name="Gouzy J."/>
            <person name="Langlade N."/>
            <person name="Munos S."/>
        </authorList>
    </citation>
    <scope>NUCLEOTIDE SEQUENCE</scope>
    <source>
        <tissue evidence="6">Leaves</tissue>
    </source>
</reference>
<evidence type="ECO:0000313" key="7">
    <source>
        <dbReference type="EMBL" id="OTG33358.1"/>
    </source>
</evidence>
<dbReference type="GO" id="GO:0007064">
    <property type="term" value="P:mitotic sister chromatid cohesion"/>
    <property type="evidence" value="ECO:0000318"/>
    <property type="project" value="GO_Central"/>
</dbReference>
<dbReference type="Gramene" id="mRNA:HanXRQr2_Chr02g0048771">
    <property type="protein sequence ID" value="mRNA:HanXRQr2_Chr02g0048771"/>
    <property type="gene ID" value="HanXRQr2_Chr02g0048771"/>
</dbReference>
<dbReference type="Gene3D" id="2.30.30.140">
    <property type="match status" value="1"/>
</dbReference>
<keyword evidence="8" id="KW-1185">Reference proteome</keyword>
<dbReference type="GO" id="GO:0000785">
    <property type="term" value="C:chromatin"/>
    <property type="evidence" value="ECO:0000318"/>
    <property type="project" value="GO_Central"/>
</dbReference>
<dbReference type="InterPro" id="IPR039776">
    <property type="entry name" value="Pds5"/>
</dbReference>
<dbReference type="GO" id="GO:0005634">
    <property type="term" value="C:nucleus"/>
    <property type="evidence" value="ECO:0000318"/>
    <property type="project" value="GO_Central"/>
</dbReference>
<sequence>MAFRSSIFTLEIHLKLACLKANRYPASSLYEIEQLLSKVEESASESINEAVHPIFEALIAKEWLRHPDIDVNILVSCCICEILRIVGAQPFYNDEQMKEFFESVVMIFEKLVSAPDGCGLEIDRFLEKFSTVRLPVMMLELQLDDLIIQLFRHTLSISNDELLRVRYVDLVHQMEPIMTMFIEESKEINPELVDLLITSASQRKDNQPAIPLCWQLAEQVIKNCADKLKPHLPNMVHDKVAEETITSTTEAKELKNDTKYNSQVGCIEQSKVLVMSKCSHSEDEKNYEKKTVSVSDNPPKSVTEVKKKRKRSNSSWKKQAPSVDHGENLVGSRIKVWCPLRKIYEKGVVKSFDCGLKKHKVLYDDGDEELVDLKGERWKLFENVSAIPDSVGNDSSRESGIICLQGYKVKQSYAPILEAIFNKHGDIAANCVFKTSSARTYFLEVVCEIVERIQTTDMIEIVEDIEGQLLDVEVANINVSWIRAHIEAFHKGNEARMLMKTKANLTIVKIPARRDLEMRYAKFLAARERFEKADKCMQVLHLVEKKLNDSILDTKDAKDLYVKQPLL</sequence>
<keyword evidence="2" id="KW-0227">DNA damage</keyword>
<dbReference type="PANTHER" id="PTHR12663">
    <property type="entry name" value="ANDROGEN INDUCED INHIBITOR OF PROLIFERATION AS3 / PDS5-RELATED"/>
    <property type="match status" value="1"/>
</dbReference>
<dbReference type="Pfam" id="PF05278">
    <property type="entry name" value="PEARLI-4"/>
    <property type="match status" value="1"/>
</dbReference>
<gene>
    <name evidence="7" type="ORF">HannXRQ_Chr02g0033841</name>
    <name evidence="6" type="ORF">HanXRQr2_Chr02g0048771</name>
</gene>